<dbReference type="InterPro" id="IPR013078">
    <property type="entry name" value="His_Pase_superF_clade-1"/>
</dbReference>
<sequence>MTPSVQLALLRHGPTAWNRSRRIQGLTDEPLDEAGRAHLDSWRLPDSWVARPWVTSPLRRCRETAAILARSHRHEGAIAVEPRLIEMSHGEWEGERLVDLRARLGQGMTALEDRGLDYRAPGGESPRDVQQRLRPWLREVAAARSDRLAIAHRGIMRALYAMAVGWDMTGKPPVKLRDDCLQLFVLASDGQPRVERLNVSLIPPADQGAAHP</sequence>
<dbReference type="GO" id="GO:0005737">
    <property type="term" value="C:cytoplasm"/>
    <property type="evidence" value="ECO:0007669"/>
    <property type="project" value="TreeGrafter"/>
</dbReference>
<evidence type="ECO:0000313" key="1">
    <source>
        <dbReference type="EMBL" id="QEX19930.1"/>
    </source>
</evidence>
<dbReference type="SUPFAM" id="SSF53254">
    <property type="entry name" value="Phosphoglycerate mutase-like"/>
    <property type="match status" value="1"/>
</dbReference>
<dbReference type="PANTHER" id="PTHR48100">
    <property type="entry name" value="BROAD-SPECIFICITY PHOSPHATASE YOR283W-RELATED"/>
    <property type="match status" value="1"/>
</dbReference>
<accession>A0A5J6MUY8</accession>
<dbReference type="Pfam" id="PF00300">
    <property type="entry name" value="His_Phos_1"/>
    <property type="match status" value="1"/>
</dbReference>
<dbReference type="Proteomes" id="UP000326202">
    <property type="component" value="Chromosome"/>
</dbReference>
<dbReference type="AlphaFoldDB" id="A0A5J6MUY8"/>
<organism evidence="1 2">
    <name type="scientific">Hypericibacter terrae</name>
    <dbReference type="NCBI Taxonomy" id="2602015"/>
    <lineage>
        <taxon>Bacteria</taxon>
        <taxon>Pseudomonadati</taxon>
        <taxon>Pseudomonadota</taxon>
        <taxon>Alphaproteobacteria</taxon>
        <taxon>Rhodospirillales</taxon>
        <taxon>Dongiaceae</taxon>
        <taxon>Hypericibacter</taxon>
    </lineage>
</organism>
<dbReference type="InterPro" id="IPR029033">
    <property type="entry name" value="His_PPase_superfam"/>
</dbReference>
<name>A0A5J6MUY8_9PROT</name>
<proteinExistence type="predicted"/>
<dbReference type="SMART" id="SM00855">
    <property type="entry name" value="PGAM"/>
    <property type="match status" value="1"/>
</dbReference>
<reference evidence="1 2" key="1">
    <citation type="submission" date="2019-08" db="EMBL/GenBank/DDBJ databases">
        <title>Hyperibacter terrae gen. nov., sp. nov. and Hyperibacter viscosus sp. nov., two new members in the family Rhodospirillaceae isolated from the rhizosphere of Hypericum perforatum.</title>
        <authorList>
            <person name="Noviana Z."/>
        </authorList>
    </citation>
    <scope>NUCLEOTIDE SEQUENCE [LARGE SCALE GENOMIC DNA]</scope>
    <source>
        <strain evidence="1 2">R5913</strain>
    </source>
</reference>
<dbReference type="CDD" id="cd07067">
    <property type="entry name" value="HP_PGM_like"/>
    <property type="match status" value="1"/>
</dbReference>
<dbReference type="PANTHER" id="PTHR48100:SF1">
    <property type="entry name" value="HISTIDINE PHOSPHATASE FAMILY PROTEIN-RELATED"/>
    <property type="match status" value="1"/>
</dbReference>
<dbReference type="InterPro" id="IPR050275">
    <property type="entry name" value="PGM_Phosphatase"/>
</dbReference>
<dbReference type="OrthoDB" id="9781415at2"/>
<dbReference type="Gene3D" id="3.40.50.1240">
    <property type="entry name" value="Phosphoglycerate mutase-like"/>
    <property type="match status" value="1"/>
</dbReference>
<protein>
    <submittedName>
        <fullName evidence="1">Alpha-ribazole phosphatase</fullName>
    </submittedName>
</protein>
<evidence type="ECO:0000313" key="2">
    <source>
        <dbReference type="Proteomes" id="UP000326202"/>
    </source>
</evidence>
<gene>
    <name evidence="1" type="ORF">FRZ44_52450</name>
</gene>
<keyword evidence="2" id="KW-1185">Reference proteome</keyword>
<dbReference type="GO" id="GO:0016791">
    <property type="term" value="F:phosphatase activity"/>
    <property type="evidence" value="ECO:0007669"/>
    <property type="project" value="TreeGrafter"/>
</dbReference>
<dbReference type="EMBL" id="CP042906">
    <property type="protein sequence ID" value="QEX19930.1"/>
    <property type="molecule type" value="Genomic_DNA"/>
</dbReference>
<dbReference type="RefSeq" id="WP_151179945.1">
    <property type="nucleotide sequence ID" value="NZ_CP042906.1"/>
</dbReference>
<dbReference type="KEGG" id="htq:FRZ44_52450"/>